<accession>A0A4Z1SZ47</accession>
<evidence type="ECO:0000313" key="3">
    <source>
        <dbReference type="Proteomes" id="UP000315496"/>
    </source>
</evidence>
<comment type="caution">
    <text evidence="2">The sequence shown here is derived from an EMBL/GenBank/DDBJ whole genome shotgun (WGS) entry which is preliminary data.</text>
</comment>
<feature type="transmembrane region" description="Helical" evidence="1">
    <location>
        <begin position="56"/>
        <end position="79"/>
    </location>
</feature>
<evidence type="ECO:0000256" key="1">
    <source>
        <dbReference type="SAM" id="Phobius"/>
    </source>
</evidence>
<feature type="transmembrane region" description="Helical" evidence="1">
    <location>
        <begin position="25"/>
        <end position="44"/>
    </location>
</feature>
<dbReference type="EMBL" id="VDLU01000001">
    <property type="protein sequence ID" value="TNJ30740.1"/>
    <property type="molecule type" value="Genomic_DNA"/>
</dbReference>
<evidence type="ECO:0000313" key="2">
    <source>
        <dbReference type="EMBL" id="TNJ30740.1"/>
    </source>
</evidence>
<keyword evidence="3" id="KW-1185">Reference proteome</keyword>
<keyword evidence="1" id="KW-1133">Transmembrane helix</keyword>
<gene>
    <name evidence="2" type="ORF">GMRT_16145</name>
</gene>
<sequence length="181" mass="21550">METRRIRAHLHRGALVVMHALRPMYLLRYTLLLLLHLLLIIQYISNGHVFRHLLRVVITLLLWLMGACLRARYACLYELRQVRLDLPWKVNEGEKQNAYVIYEVQVWGVMMLLEFSLIILNLCQVDLLRVGYLMSWLLHLLAAFWRLGVPYLQFRRCGYGHGFVYCLADSIHYVFREIHRG</sequence>
<feature type="transmembrane region" description="Helical" evidence="1">
    <location>
        <begin position="100"/>
        <end position="120"/>
    </location>
</feature>
<feature type="transmembrane region" description="Helical" evidence="1">
    <location>
        <begin position="132"/>
        <end position="149"/>
    </location>
</feature>
<protein>
    <submittedName>
        <fullName evidence="2">Uncharacterized protein</fullName>
    </submittedName>
</protein>
<keyword evidence="1" id="KW-0812">Transmembrane</keyword>
<proteinExistence type="predicted"/>
<keyword evidence="1" id="KW-0472">Membrane</keyword>
<dbReference type="VEuPathDB" id="GiardiaDB:GMRT_16145"/>
<dbReference type="Proteomes" id="UP000315496">
    <property type="component" value="Chromosome 1"/>
</dbReference>
<reference evidence="2 3" key="1">
    <citation type="submission" date="2019-05" db="EMBL/GenBank/DDBJ databases">
        <title>The compact genome of Giardia muris reveals important steps in the evolution of intestinal protozoan parasites.</title>
        <authorList>
            <person name="Xu F."/>
            <person name="Jimenez-Gonzalez A."/>
            <person name="Einarsson E."/>
            <person name="Astvaldsson A."/>
            <person name="Peirasmaki D."/>
            <person name="Eckmann L."/>
            <person name="Andersson J.O."/>
            <person name="Svard S.G."/>
            <person name="Jerlstrom-Hultqvist J."/>
        </authorList>
    </citation>
    <scope>NUCLEOTIDE SEQUENCE [LARGE SCALE GENOMIC DNA]</scope>
    <source>
        <strain evidence="2 3">Roberts-Thomson</strain>
    </source>
</reference>
<name>A0A4Z1SZ47_GIAMU</name>
<dbReference type="AlphaFoldDB" id="A0A4Z1SZ47"/>
<organism evidence="2 3">
    <name type="scientific">Giardia muris</name>
    <dbReference type="NCBI Taxonomy" id="5742"/>
    <lineage>
        <taxon>Eukaryota</taxon>
        <taxon>Metamonada</taxon>
        <taxon>Diplomonadida</taxon>
        <taxon>Hexamitidae</taxon>
        <taxon>Giardiinae</taxon>
        <taxon>Giardia</taxon>
    </lineage>
</organism>